<feature type="domain" description="DUF6973" evidence="3">
    <location>
        <begin position="228"/>
        <end position="330"/>
    </location>
</feature>
<feature type="region of interest" description="Disordered" evidence="2">
    <location>
        <begin position="341"/>
        <end position="391"/>
    </location>
</feature>
<accession>A0A2T0LW91</accession>
<dbReference type="Pfam" id="PF22322">
    <property type="entry name" value="DUF6973"/>
    <property type="match status" value="1"/>
</dbReference>
<comment type="caution">
    <text evidence="4">The sequence shown here is derived from an EMBL/GenBank/DDBJ whole genome shotgun (WGS) entry which is preliminary data.</text>
</comment>
<dbReference type="Proteomes" id="UP000238362">
    <property type="component" value="Unassembled WGS sequence"/>
</dbReference>
<evidence type="ECO:0000259" key="3">
    <source>
        <dbReference type="Pfam" id="PF22322"/>
    </source>
</evidence>
<protein>
    <recommendedName>
        <fullName evidence="3">DUF6973 domain-containing protein</fullName>
    </recommendedName>
</protein>
<evidence type="ECO:0000313" key="5">
    <source>
        <dbReference type="Proteomes" id="UP000238362"/>
    </source>
</evidence>
<dbReference type="InterPro" id="IPR054246">
    <property type="entry name" value="DUF6973"/>
</dbReference>
<name>A0A2T0LW91_9PSEU</name>
<dbReference type="AlphaFoldDB" id="A0A2T0LW91"/>
<gene>
    <name evidence="4" type="ORF">B0I33_104106</name>
</gene>
<organism evidence="4 5">
    <name type="scientific">Prauserella shujinwangii</name>
    <dbReference type="NCBI Taxonomy" id="1453103"/>
    <lineage>
        <taxon>Bacteria</taxon>
        <taxon>Bacillati</taxon>
        <taxon>Actinomycetota</taxon>
        <taxon>Actinomycetes</taxon>
        <taxon>Pseudonocardiales</taxon>
        <taxon>Pseudonocardiaceae</taxon>
        <taxon>Prauserella</taxon>
    </lineage>
</organism>
<evidence type="ECO:0000256" key="2">
    <source>
        <dbReference type="SAM" id="MobiDB-lite"/>
    </source>
</evidence>
<dbReference type="RefSeq" id="WP_106178393.1">
    <property type="nucleotide sequence ID" value="NZ_PVNH01000004.1"/>
</dbReference>
<feature type="compositionally biased region" description="Basic and acidic residues" evidence="2">
    <location>
        <begin position="352"/>
        <end position="364"/>
    </location>
</feature>
<sequence length="391" mass="41564">MVSWNDVSRWDAGAVAGAGDGLVRARTAIVGLQDEIEDAATPEKWTGPSADAARDELRDRRQDLEELVAEVAAVVTAVDSVESAVRQLRRDVDETEALAAKYRFGIEDGKVVDRAAGDPADRLLRTMVRDELDERIAAVLRTAGEVDDELAGIMADVLAGRITDGGATTLADAAEAGGERVELGRILAEYQVSPDPDGTVTYPPIIGVTVTKSEAELLDDIGLAGMKDMYDIRDNAFGTAEERFPGQDSNDSHQDAFRHAYWNALMTQRFGADWTERYGTAHERLPGNPADREAMDLYNNEVGRKIATEHPDASPDELADLVAQAVRDGKMVVIDGNGELAYSDDVAGGETGRADDPAPERPGGEPDSDAGSTGSGNESGDYDSGSGPAGS</sequence>
<keyword evidence="1" id="KW-0175">Coiled coil</keyword>
<feature type="coiled-coil region" evidence="1">
    <location>
        <begin position="50"/>
        <end position="98"/>
    </location>
</feature>
<evidence type="ECO:0000313" key="4">
    <source>
        <dbReference type="EMBL" id="PRX48292.1"/>
    </source>
</evidence>
<evidence type="ECO:0000256" key="1">
    <source>
        <dbReference type="SAM" id="Coils"/>
    </source>
</evidence>
<dbReference type="EMBL" id="PVNH01000004">
    <property type="protein sequence ID" value="PRX48292.1"/>
    <property type="molecule type" value="Genomic_DNA"/>
</dbReference>
<reference evidence="4 5" key="1">
    <citation type="submission" date="2018-03" db="EMBL/GenBank/DDBJ databases">
        <title>Genomic Encyclopedia of Type Strains, Phase III (KMG-III): the genomes of soil and plant-associated and newly described type strains.</title>
        <authorList>
            <person name="Whitman W."/>
        </authorList>
    </citation>
    <scope>NUCLEOTIDE SEQUENCE [LARGE SCALE GENOMIC DNA]</scope>
    <source>
        <strain evidence="4 5">CGMCC 4.7125</strain>
    </source>
</reference>
<dbReference type="OrthoDB" id="1187707at2"/>
<keyword evidence="5" id="KW-1185">Reference proteome</keyword>
<proteinExistence type="predicted"/>